<dbReference type="STRING" id="42156.A0A3P6S4I6"/>
<dbReference type="OrthoDB" id="408511at2759"/>
<reference evidence="11 12" key="1">
    <citation type="submission" date="2018-08" db="EMBL/GenBank/DDBJ databases">
        <authorList>
            <person name="Laetsch R D."/>
            <person name="Stevens L."/>
            <person name="Kumar S."/>
            <person name="Blaxter L. M."/>
        </authorList>
    </citation>
    <scope>NUCLEOTIDE SEQUENCE [LARGE SCALE GENOMIC DNA]</scope>
</reference>
<dbReference type="GO" id="GO:0016020">
    <property type="term" value="C:membrane"/>
    <property type="evidence" value="ECO:0007669"/>
    <property type="project" value="UniProtKB-SubCell"/>
</dbReference>
<evidence type="ECO:0000256" key="5">
    <source>
        <dbReference type="ARBA" id="ARBA00022989"/>
    </source>
</evidence>
<keyword evidence="5 8" id="KW-1133">Transmembrane helix</keyword>
<accession>A0A3P6S4I6</accession>
<feature type="chain" id="PRO_5018035445" description="TM2 domain-containing protein" evidence="9">
    <location>
        <begin position="20"/>
        <end position="460"/>
    </location>
</feature>
<feature type="transmembrane region" description="Helical" evidence="8">
    <location>
        <begin position="435"/>
        <end position="459"/>
    </location>
</feature>
<keyword evidence="6 8" id="KW-0472">Membrane</keyword>
<evidence type="ECO:0000313" key="11">
    <source>
        <dbReference type="EMBL" id="VDK70642.1"/>
    </source>
</evidence>
<evidence type="ECO:0000313" key="12">
    <source>
        <dbReference type="Proteomes" id="UP000277928"/>
    </source>
</evidence>
<evidence type="ECO:0000256" key="1">
    <source>
        <dbReference type="ARBA" id="ARBA00004141"/>
    </source>
</evidence>
<dbReference type="EMBL" id="UYRX01000038">
    <property type="protein sequence ID" value="VDK70642.1"/>
    <property type="molecule type" value="Genomic_DNA"/>
</dbReference>
<comment type="similarity">
    <text evidence="2">Belongs to the TM2 family.</text>
</comment>
<comment type="subcellular location">
    <subcellularLocation>
        <location evidence="1">Membrane</location>
        <topology evidence="1">Multi-pass membrane protein</topology>
    </subcellularLocation>
</comment>
<keyword evidence="4 9" id="KW-0732">Signal</keyword>
<evidence type="ECO:0000256" key="4">
    <source>
        <dbReference type="ARBA" id="ARBA00022729"/>
    </source>
</evidence>
<dbReference type="AlphaFoldDB" id="A0A3P6S4I6"/>
<keyword evidence="7" id="KW-0325">Glycoprotein</keyword>
<evidence type="ECO:0000256" key="7">
    <source>
        <dbReference type="ARBA" id="ARBA00023180"/>
    </source>
</evidence>
<organism evidence="11 12">
    <name type="scientific">Litomosoides sigmodontis</name>
    <name type="common">Filarial nematode worm</name>
    <dbReference type="NCBI Taxonomy" id="42156"/>
    <lineage>
        <taxon>Eukaryota</taxon>
        <taxon>Metazoa</taxon>
        <taxon>Ecdysozoa</taxon>
        <taxon>Nematoda</taxon>
        <taxon>Chromadorea</taxon>
        <taxon>Rhabditida</taxon>
        <taxon>Spirurina</taxon>
        <taxon>Spiruromorpha</taxon>
        <taxon>Filarioidea</taxon>
        <taxon>Onchocercidae</taxon>
        <taxon>Litomosoides</taxon>
    </lineage>
</organism>
<feature type="signal peptide" evidence="9">
    <location>
        <begin position="1"/>
        <end position="19"/>
    </location>
</feature>
<evidence type="ECO:0000256" key="3">
    <source>
        <dbReference type="ARBA" id="ARBA00022692"/>
    </source>
</evidence>
<evidence type="ECO:0000256" key="6">
    <source>
        <dbReference type="ARBA" id="ARBA00023136"/>
    </source>
</evidence>
<dbReference type="PANTHER" id="PTHR21016:SF4">
    <property type="entry name" value="TM2 DOMAIN-CONTAINING PROTEIN 2"/>
    <property type="match status" value="1"/>
</dbReference>
<name>A0A3P6S4I6_LITSI</name>
<evidence type="ECO:0000259" key="10">
    <source>
        <dbReference type="Pfam" id="PF05154"/>
    </source>
</evidence>
<feature type="transmembrane region" description="Helical" evidence="8">
    <location>
        <begin position="185"/>
        <end position="205"/>
    </location>
</feature>
<feature type="domain" description="TM2" evidence="10">
    <location>
        <begin position="147"/>
        <end position="194"/>
    </location>
</feature>
<dbReference type="Pfam" id="PF05154">
    <property type="entry name" value="TM2"/>
    <property type="match status" value="1"/>
</dbReference>
<keyword evidence="3 8" id="KW-0812">Transmembrane</keyword>
<dbReference type="PANTHER" id="PTHR21016">
    <property type="entry name" value="BETA-AMYLOID BINDING PROTEIN-RELATED"/>
    <property type="match status" value="1"/>
</dbReference>
<evidence type="ECO:0000256" key="2">
    <source>
        <dbReference type="ARBA" id="ARBA00008284"/>
    </source>
</evidence>
<proteinExistence type="inferred from homology"/>
<dbReference type="InterPro" id="IPR007829">
    <property type="entry name" value="TM2"/>
</dbReference>
<evidence type="ECO:0000256" key="8">
    <source>
        <dbReference type="SAM" id="Phobius"/>
    </source>
</evidence>
<dbReference type="Proteomes" id="UP000277928">
    <property type="component" value="Unassembled WGS sequence"/>
</dbReference>
<protein>
    <recommendedName>
        <fullName evidence="10">TM2 domain-containing protein</fullName>
    </recommendedName>
</protein>
<feature type="transmembrane region" description="Helical" evidence="8">
    <location>
        <begin position="146"/>
        <end position="164"/>
    </location>
</feature>
<gene>
    <name evidence="11" type="ORF">NLS_LOCUS1176</name>
</gene>
<sequence length="460" mass="51110">MYVDSFLITLLIIVVPISGIQTNPVSIPKGQKHGNIVIAAVISTPFLPDNDGFGICELEGFDLNPSGPLVPCSFLDERWVDCDAPVDASSIPEANNTKVDGACITWGGTRYENVEQTNVTCRVLPCIECRGPRTFLRKAPCIKYTGHYFLSTLLYSLFLGILAVDRFCLGYSAIAVGKLMTLGGLGLWWIVDIFLLITGICWISGGLPVHSALTAYSVQWNSDSRVSFTEWRQACKFSASRPFAMPKSAAAARLFRRCCNNSPNRSTSRPSVLPLIVLSPIWLEFLNLLPITSATSQLGSTRLQSQPRSLDTEQCQTDTPGDCNPYSCHGTCEGRYVRFWESKSKIDRTVKSCQCVQEPICSLIGMNAYAGCRSYTMLSTAAQRFVRLWTMTAAEKLVNQRSSLFAFNFHRSWDRLRHNQLLNANSKFCCRTANISFSGSIIFPYKLLSILLPISFVLFL</sequence>
<evidence type="ECO:0000256" key="9">
    <source>
        <dbReference type="SAM" id="SignalP"/>
    </source>
</evidence>
<dbReference type="InterPro" id="IPR050932">
    <property type="entry name" value="TM2D1-3-like"/>
</dbReference>
<keyword evidence="12" id="KW-1185">Reference proteome</keyword>